<comment type="caution">
    <text evidence="1">The sequence shown here is derived from an EMBL/GenBank/DDBJ whole genome shotgun (WGS) entry which is preliminary data.</text>
</comment>
<dbReference type="Proteomes" id="UP000095094">
    <property type="component" value="Unassembled WGS sequence"/>
</dbReference>
<organism evidence="1 3">
    <name type="scientific">Enterococcus termitis</name>
    <dbReference type="NCBI Taxonomy" id="332950"/>
    <lineage>
        <taxon>Bacteria</taxon>
        <taxon>Bacillati</taxon>
        <taxon>Bacillota</taxon>
        <taxon>Bacilli</taxon>
        <taxon>Lactobacillales</taxon>
        <taxon>Enterococcaceae</taxon>
        <taxon>Enterococcus</taxon>
    </lineage>
</organism>
<keyword evidence="3" id="KW-1185">Reference proteome</keyword>
<gene>
    <name evidence="1" type="ORF">BCR25_12910</name>
    <name evidence="2" type="ORF">BCR25_12960</name>
</gene>
<reference evidence="1" key="1">
    <citation type="submission" date="2016-09" db="EMBL/GenBank/DDBJ databases">
        <authorList>
            <person name="Capua I."/>
            <person name="De Benedictis P."/>
            <person name="Joannis T."/>
            <person name="Lombin L.H."/>
            <person name="Cattoli G."/>
        </authorList>
    </citation>
    <scope>NUCLEOTIDE SEQUENCE [LARGE SCALE GENOMIC DNA]</scope>
    <source>
        <strain evidence="1">LMG 8895</strain>
    </source>
</reference>
<accession>A0A1E5G816</accession>
<name>A0A1E5G816_9ENTE</name>
<evidence type="ECO:0000313" key="3">
    <source>
        <dbReference type="Proteomes" id="UP000095094"/>
    </source>
</evidence>
<dbReference type="EMBL" id="MIJY01000046">
    <property type="protein sequence ID" value="OEG08827.1"/>
    <property type="molecule type" value="Genomic_DNA"/>
</dbReference>
<dbReference type="PROSITE" id="PS51257">
    <property type="entry name" value="PROKAR_LIPOPROTEIN"/>
    <property type="match status" value="1"/>
</dbReference>
<evidence type="ECO:0000313" key="1">
    <source>
        <dbReference type="EMBL" id="OEG08827.1"/>
    </source>
</evidence>
<evidence type="ECO:0000313" key="2">
    <source>
        <dbReference type="EMBL" id="OEG08837.1"/>
    </source>
</evidence>
<reference evidence="3" key="2">
    <citation type="submission" date="2016-09" db="EMBL/GenBank/DDBJ databases">
        <authorList>
            <person name="Gulvik C.A."/>
        </authorList>
    </citation>
    <scope>NUCLEOTIDE SEQUENCE [LARGE SCALE GENOMIC DNA]</scope>
    <source>
        <strain evidence="3">LMG 8895</strain>
    </source>
</reference>
<protein>
    <submittedName>
        <fullName evidence="1">Uncharacterized protein</fullName>
    </submittedName>
</protein>
<sequence>MVRCIFFIVNTVFSCNSVYAVADASEDLHSGSSNDNSGLYVNGGDVKDLFESDPLGEAWRLYFSEIIQKEDLHENEEQLEEQEQPPRMIVRDFVGGGGSSGGGGASISGIDTRVSALERWRTGHDSWAGGLSNRVSAIENWISNWALPQFNSIWSRLGNLETWKNGHDSWANNLSNRVTSIYNWAIDQFNVQNNRWSDQYRKNNDNWGHWKDQWSKNDDNYGHWKDQWNKNNDNWGHWKTQWSKNDDNYGHWKDQWNKNNDNWGHWKTQWALNDSNKANWESQWKKNNDNWEHWKTQWALNTKQATTNQKFETFITNQNTKNINLQTQIDNLKNNVSWSDVGIITALVVVKDSIDNFRKMFEVDDLVGLNAYEGIFTRMIKSQFIALRNDLRDLFKEYFDVEESGGLFTPTGVFAKFLADQMYRLRYTIIAGFGEIEEVLKLINTDTLGIRNSLNTVNLNLTAVNNWLKAIFDKPVGTIVAPPFDFNRLEQILKSLNFGNVTNEAGTNLWDFLKSLIDNLGDILGKGLDGIFQVLKQILEIFDKFLDTILHLIIPKNLDFLDSQWGKPADKIRLKFSFIFDSVDSFKSLFGAKSKKFEDLDIQLNGGNLGGKTISLGSVKLPVSHLNTFLQVVRPIVSGFVLLWFLIDMYKWIHERNAVVE</sequence>
<dbReference type="EMBL" id="MIJY01000046">
    <property type="protein sequence ID" value="OEG08837.1"/>
    <property type="molecule type" value="Genomic_DNA"/>
</dbReference>
<proteinExistence type="predicted"/>
<dbReference type="AlphaFoldDB" id="A0A1E5G816"/>